<dbReference type="GeneID" id="27663890"/>
<dbReference type="EMBL" id="AXCR01000005">
    <property type="protein sequence ID" value="KJR87219.1"/>
    <property type="molecule type" value="Genomic_DNA"/>
</dbReference>
<proteinExistence type="predicted"/>
<dbReference type="VEuPathDB" id="FungiDB:SPSK_01706"/>
<reference evidence="1 2" key="1">
    <citation type="journal article" date="2014" name="BMC Genomics">
        <title>Comparative genomics of the major fungal agents of human and animal Sporotrichosis: Sporothrix schenckii and Sporothrix brasiliensis.</title>
        <authorList>
            <person name="Teixeira M.M."/>
            <person name="de Almeida L.G."/>
            <person name="Kubitschek-Barreira P."/>
            <person name="Alves F.L."/>
            <person name="Kioshima E.S."/>
            <person name="Abadio A.K."/>
            <person name="Fernandes L."/>
            <person name="Derengowski L.S."/>
            <person name="Ferreira K.S."/>
            <person name="Souza R.C."/>
            <person name="Ruiz J.C."/>
            <person name="de Andrade N.C."/>
            <person name="Paes H.C."/>
            <person name="Nicola A.M."/>
            <person name="Albuquerque P."/>
            <person name="Gerber A.L."/>
            <person name="Martins V.P."/>
            <person name="Peconick L.D."/>
            <person name="Neto A.V."/>
            <person name="Chaucanez C.B."/>
            <person name="Silva P.A."/>
            <person name="Cunha O.L."/>
            <person name="de Oliveira F.F."/>
            <person name="dos Santos T.C."/>
            <person name="Barros A.L."/>
            <person name="Soares M.A."/>
            <person name="de Oliveira L.M."/>
            <person name="Marini M.M."/>
            <person name="Villalobos-Duno H."/>
            <person name="Cunha M.M."/>
            <person name="de Hoog S."/>
            <person name="da Silveira J.F."/>
            <person name="Henrissat B."/>
            <person name="Nino-Vega G.A."/>
            <person name="Cisalpino P.S."/>
            <person name="Mora-Montes H.M."/>
            <person name="Almeida S.R."/>
            <person name="Stajich J.E."/>
            <person name="Lopes-Bezerra L.M."/>
            <person name="Vasconcelos A.T."/>
            <person name="Felipe M.S."/>
        </authorList>
    </citation>
    <scope>NUCLEOTIDE SEQUENCE [LARGE SCALE GENOMIC DNA]</scope>
    <source>
        <strain evidence="1 2">1099-18</strain>
    </source>
</reference>
<comment type="caution">
    <text evidence="1">The sequence shown here is derived from an EMBL/GenBank/DDBJ whole genome shotgun (WGS) entry which is preliminary data.</text>
</comment>
<protein>
    <recommendedName>
        <fullName evidence="3">F-box domain-containing protein</fullName>
    </recommendedName>
</protein>
<dbReference type="RefSeq" id="XP_016589895.1">
    <property type="nucleotide sequence ID" value="XM_016728613.1"/>
</dbReference>
<gene>
    <name evidence="1" type="ORF">SPSK_01706</name>
</gene>
<evidence type="ECO:0008006" key="3">
    <source>
        <dbReference type="Google" id="ProtNLM"/>
    </source>
</evidence>
<dbReference type="OrthoDB" id="5427059at2759"/>
<sequence>MHITKLPCEIINAVLQHVDSLHNLSSALLTCRHVYTSFQENPHVAVDILQRQIAPELLPYAVAVTEASRVGPRTGPTVQALLDKLNRELHTESPEAQGLQTRTLVSQLATMPFPLLSQMSHMHDVIHSFVTAFSTSAWTLLSSRLVFAPCGESVSLSPKEYTRFCRAFYRMELYFRLFPHSDSPDEETSSGALFYACFRPSRDVVAHDVLFGEMSVDYLTPGHMNLSRQTWAKVRQLLTSTFTFTSNGSDLHETLLELYAEDRRVNDTPLQDYSKEKREALFQPSEPRHDADRGPFEAWWAANKELPLHSSLMMYHNTGFRDRAYVLWDEDRLKLYSLLNLFTEYAPESELELEDTIEEHDAMEASFDARSEIYQKGGRGYWSKDDESRIVWPEISTGH</sequence>
<evidence type="ECO:0000313" key="1">
    <source>
        <dbReference type="EMBL" id="KJR87219.1"/>
    </source>
</evidence>
<accession>A0A0F2MDQ5</accession>
<name>A0A0F2MDQ5_SPOSC</name>
<organism evidence="1 2">
    <name type="scientific">Sporothrix schenckii 1099-18</name>
    <dbReference type="NCBI Taxonomy" id="1397361"/>
    <lineage>
        <taxon>Eukaryota</taxon>
        <taxon>Fungi</taxon>
        <taxon>Dikarya</taxon>
        <taxon>Ascomycota</taxon>
        <taxon>Pezizomycotina</taxon>
        <taxon>Sordariomycetes</taxon>
        <taxon>Sordariomycetidae</taxon>
        <taxon>Ophiostomatales</taxon>
        <taxon>Ophiostomataceae</taxon>
        <taxon>Sporothrix</taxon>
    </lineage>
</organism>
<evidence type="ECO:0000313" key="2">
    <source>
        <dbReference type="Proteomes" id="UP000033710"/>
    </source>
</evidence>
<dbReference type="AlphaFoldDB" id="A0A0F2MDQ5"/>
<reference evidence="1 2" key="2">
    <citation type="journal article" date="2015" name="Eukaryot. Cell">
        <title>Asexual propagation of a virulent clone complex in a human and feline outbreak of sporotrichosis.</title>
        <authorList>
            <person name="Teixeira Mde M."/>
            <person name="Rodrigues A.M."/>
            <person name="Tsui C.K."/>
            <person name="de Almeida L.G."/>
            <person name="Van Diepeningen A.D."/>
            <person name="van den Ende B.G."/>
            <person name="Fernandes G.F."/>
            <person name="Kano R."/>
            <person name="Hamelin R.C."/>
            <person name="Lopes-Bezerra L.M."/>
            <person name="Vasconcelos A.T."/>
            <person name="de Hoog S."/>
            <person name="de Camargo Z.P."/>
            <person name="Felipe M.S."/>
        </authorList>
    </citation>
    <scope>NUCLEOTIDE SEQUENCE [LARGE SCALE GENOMIC DNA]</scope>
    <source>
        <strain evidence="1 2">1099-18</strain>
    </source>
</reference>
<dbReference type="Proteomes" id="UP000033710">
    <property type="component" value="Unassembled WGS sequence"/>
</dbReference>
<dbReference type="KEGG" id="ssck:SPSK_01706"/>